<evidence type="ECO:0000313" key="5">
    <source>
        <dbReference type="EMBL" id="SDQ47106.1"/>
    </source>
</evidence>
<accession>A0A1H1B6S7</accession>
<dbReference type="RefSeq" id="WP_090801485.1">
    <property type="nucleotide sequence ID" value="NZ_FNKX01000001.1"/>
</dbReference>
<dbReference type="EMBL" id="FNKX01000001">
    <property type="protein sequence ID" value="SDQ47106.1"/>
    <property type="molecule type" value="Genomic_DNA"/>
</dbReference>
<dbReference type="SUPFAM" id="SSF51604">
    <property type="entry name" value="Enolase C-terminal domain-like"/>
    <property type="match status" value="1"/>
</dbReference>
<name>A0A1H1B6S7_9BURK</name>
<dbReference type="InterPro" id="IPR018110">
    <property type="entry name" value="Mandel_Rmase/mucon_lact_enz_CS"/>
</dbReference>
<evidence type="ECO:0000256" key="3">
    <source>
        <dbReference type="ARBA" id="ARBA00022842"/>
    </source>
</evidence>
<dbReference type="Proteomes" id="UP000199365">
    <property type="component" value="Unassembled WGS sequence"/>
</dbReference>
<gene>
    <name evidence="5" type="ORF">SAMN05445850_0732</name>
</gene>
<comment type="cofactor">
    <cofactor evidence="1">
        <name>Mg(2+)</name>
        <dbReference type="ChEBI" id="CHEBI:18420"/>
    </cofactor>
</comment>
<dbReference type="InterPro" id="IPR029017">
    <property type="entry name" value="Enolase-like_N"/>
</dbReference>
<dbReference type="Gene3D" id="3.30.390.10">
    <property type="entry name" value="Enolase-like, N-terminal domain"/>
    <property type="match status" value="1"/>
</dbReference>
<dbReference type="PANTHER" id="PTHR13794:SF58">
    <property type="entry name" value="MITOCHONDRIAL ENOLASE SUPERFAMILY MEMBER 1"/>
    <property type="match status" value="1"/>
</dbReference>
<dbReference type="Pfam" id="PF13378">
    <property type="entry name" value="MR_MLE_C"/>
    <property type="match status" value="1"/>
</dbReference>
<evidence type="ECO:0000259" key="4">
    <source>
        <dbReference type="SMART" id="SM00922"/>
    </source>
</evidence>
<dbReference type="GO" id="GO:0016836">
    <property type="term" value="F:hydro-lyase activity"/>
    <property type="evidence" value="ECO:0007669"/>
    <property type="project" value="TreeGrafter"/>
</dbReference>
<evidence type="ECO:0000313" key="6">
    <source>
        <dbReference type="Proteomes" id="UP000199365"/>
    </source>
</evidence>
<dbReference type="SFLD" id="SFLDG00179">
    <property type="entry name" value="mandelate_racemase"/>
    <property type="match status" value="1"/>
</dbReference>
<dbReference type="PROSITE" id="PS00908">
    <property type="entry name" value="MR_MLE_1"/>
    <property type="match status" value="1"/>
</dbReference>
<keyword evidence="2" id="KW-0479">Metal-binding</keyword>
<dbReference type="STRING" id="157910.SAMN05445850_0732"/>
<dbReference type="GO" id="GO:0009063">
    <property type="term" value="P:amino acid catabolic process"/>
    <property type="evidence" value="ECO:0007669"/>
    <property type="project" value="InterPro"/>
</dbReference>
<dbReference type="AlphaFoldDB" id="A0A1H1B6S7"/>
<dbReference type="Pfam" id="PF02746">
    <property type="entry name" value="MR_MLE_N"/>
    <property type="match status" value="1"/>
</dbReference>
<reference evidence="6" key="1">
    <citation type="submission" date="2016-10" db="EMBL/GenBank/DDBJ databases">
        <authorList>
            <person name="Varghese N."/>
            <person name="Submissions S."/>
        </authorList>
    </citation>
    <scope>NUCLEOTIDE SEQUENCE [LARGE SCALE GENOMIC DNA]</scope>
    <source>
        <strain evidence="6">DUS833</strain>
    </source>
</reference>
<protein>
    <submittedName>
        <fullName evidence="5">L-alanine-DL-glutamate epimerase</fullName>
    </submittedName>
</protein>
<dbReference type="CDD" id="cd03328">
    <property type="entry name" value="MR_like_3"/>
    <property type="match status" value="1"/>
</dbReference>
<dbReference type="PANTHER" id="PTHR13794">
    <property type="entry name" value="ENOLASE SUPERFAMILY, MANDELATE RACEMASE"/>
    <property type="match status" value="1"/>
</dbReference>
<evidence type="ECO:0000256" key="1">
    <source>
        <dbReference type="ARBA" id="ARBA00001946"/>
    </source>
</evidence>
<dbReference type="InterPro" id="IPR046945">
    <property type="entry name" value="RHMD-like"/>
</dbReference>
<dbReference type="SFLD" id="SFLDS00001">
    <property type="entry name" value="Enolase"/>
    <property type="match status" value="1"/>
</dbReference>
<dbReference type="InterPro" id="IPR029065">
    <property type="entry name" value="Enolase_C-like"/>
</dbReference>
<organism evidence="5 6">
    <name type="scientific">Paraburkholderia tuberum</name>
    <dbReference type="NCBI Taxonomy" id="157910"/>
    <lineage>
        <taxon>Bacteria</taxon>
        <taxon>Pseudomonadati</taxon>
        <taxon>Pseudomonadota</taxon>
        <taxon>Betaproteobacteria</taxon>
        <taxon>Burkholderiales</taxon>
        <taxon>Burkholderiaceae</taxon>
        <taxon>Paraburkholderia</taxon>
    </lineage>
</organism>
<evidence type="ECO:0000256" key="2">
    <source>
        <dbReference type="ARBA" id="ARBA00022723"/>
    </source>
</evidence>
<dbReference type="GO" id="GO:0000287">
    <property type="term" value="F:magnesium ion binding"/>
    <property type="evidence" value="ECO:0007669"/>
    <property type="project" value="TreeGrafter"/>
</dbReference>
<feature type="domain" description="Mandelate racemase/muconate lactonizing enzyme C-terminal" evidence="4">
    <location>
        <begin position="152"/>
        <end position="248"/>
    </location>
</feature>
<dbReference type="InterPro" id="IPR036849">
    <property type="entry name" value="Enolase-like_C_sf"/>
</dbReference>
<dbReference type="InterPro" id="IPR013342">
    <property type="entry name" value="Mandelate_racemase_C"/>
</dbReference>
<sequence>MKRGATSGGSSQAPVSALRASAYRIPTDAPEADGTFAWDATTLVVVEVDAGGDTGIGYTYSDACIVALIQGALAACVLNYDGLDVGAHWQRLQRQVRNLGRAGLAATAISAIDCALWDLKAKLLGVPLVGLLGALRPAVPAYGSGGFTTYTNQRLQQQFAGWVAQDGCRWVKMKIGSEPDKDPARVAAARAAIGGAGLFVDANGAFTPQRALYYAQRFAEHQVSWFEEPVSSDDEAGLRGVRERVPAGMEIAAGEYGYTLDDFRHLLAAGAVDVLQADASRCGGITGFLQAAALCDAYHVPLSAHCAPALHLHVACAAPRLRHQEWFHDHVRIEAMLFDGAPRLRDGQMEPDLSRPGCGLEFKHGDAERYLIK</sequence>
<keyword evidence="3" id="KW-0460">Magnesium</keyword>
<dbReference type="Gene3D" id="3.20.20.120">
    <property type="entry name" value="Enolase-like C-terminal domain"/>
    <property type="match status" value="1"/>
</dbReference>
<dbReference type="InterPro" id="IPR013341">
    <property type="entry name" value="Mandelate_racemase_N_dom"/>
</dbReference>
<dbReference type="GO" id="GO:0016052">
    <property type="term" value="P:carbohydrate catabolic process"/>
    <property type="evidence" value="ECO:0007669"/>
    <property type="project" value="TreeGrafter"/>
</dbReference>
<dbReference type="SMART" id="SM00922">
    <property type="entry name" value="MR_MLE"/>
    <property type="match status" value="1"/>
</dbReference>
<dbReference type="SUPFAM" id="SSF54826">
    <property type="entry name" value="Enolase N-terminal domain-like"/>
    <property type="match status" value="1"/>
</dbReference>
<keyword evidence="6" id="KW-1185">Reference proteome</keyword>
<proteinExistence type="predicted"/>